<dbReference type="InterPro" id="IPR047187">
    <property type="entry name" value="SF1_C_Upf1"/>
</dbReference>
<evidence type="ECO:0000313" key="9">
    <source>
        <dbReference type="Proteomes" id="UP001178507"/>
    </source>
</evidence>
<dbReference type="InterPro" id="IPR050534">
    <property type="entry name" value="Coronavir_polyprotein_1ab"/>
</dbReference>
<dbReference type="GO" id="GO:0043139">
    <property type="term" value="F:5'-3' DNA helicase activity"/>
    <property type="evidence" value="ECO:0007669"/>
    <property type="project" value="TreeGrafter"/>
</dbReference>
<keyword evidence="2" id="KW-0547">Nucleotide-binding</keyword>
<dbReference type="Proteomes" id="UP001178507">
    <property type="component" value="Unassembled WGS sequence"/>
</dbReference>
<keyword evidence="4" id="KW-0347">Helicase</keyword>
<accession>A0AA36I3Z6</accession>
<sequence length="578" mass="61931">MQRRLGALASGAEKPSLVASGVMLGAAKDDGGLAVLLFSRAKILQGDLGCAQNDLWAVRLGREGGPEILLRALWKGVTPKGRLLCAPVNQAASEYLESHRSRRLCTTSLTLCCGAFGELLQVGALRADPKRAAVLQSTSPASASLPELPELQGLSEEQREVARRVAAWCDGAQGCVPVRGVFGSGKSRTLAACIVLLDRLLSERKDPRRIVLLCQTNVAVDGVLLRLLNHGWDRFARLGSFKAMAPQLLSCGAGLAKERKALVKDFSEALKHQVGLDEPTAQALRQSVERGELPPRPSVWRKRRVLATTLAALEAADHLGEALRCPLVLVDEAAQLTEPQLFAALSRVSAECVLLLGDPRQLPPRAAHSSLQLSALARLPPQLELTTQFRCHPDIGELCSQLFYGGRLKSGVSKEARGSVLGPNHSALAVVLSQGLECRVGQSFRHDAEARLCTAWLLQARASSLRAQDFGIICLYRAHAEACASAARAGDLQVEAATVDAFQGGEREVIALCCGRSSPVSGDSFTCCPFRLLVALCQPWSRARRHVVIFGTESFLSSHPIFSQILAFAAAKGAVVRP</sequence>
<evidence type="ECO:0000256" key="5">
    <source>
        <dbReference type="ARBA" id="ARBA00022840"/>
    </source>
</evidence>
<protein>
    <submittedName>
        <fullName evidence="8">Uncharacterized protein</fullName>
    </submittedName>
</protein>
<dbReference type="CDD" id="cd18808">
    <property type="entry name" value="SF1_C_Upf1"/>
    <property type="match status" value="1"/>
</dbReference>
<dbReference type="AlphaFoldDB" id="A0AA36I3Z6"/>
<evidence type="ECO:0000256" key="1">
    <source>
        <dbReference type="ARBA" id="ARBA00007913"/>
    </source>
</evidence>
<dbReference type="Pfam" id="PF13086">
    <property type="entry name" value="AAA_11"/>
    <property type="match status" value="1"/>
</dbReference>
<dbReference type="InterPro" id="IPR041677">
    <property type="entry name" value="DNA2/NAM7_AAA_11"/>
</dbReference>
<evidence type="ECO:0000256" key="2">
    <source>
        <dbReference type="ARBA" id="ARBA00022741"/>
    </source>
</evidence>
<gene>
    <name evidence="8" type="ORF">EVOR1521_LOCUS7995</name>
</gene>
<feature type="domain" description="DNA2/NAM7 helicase-like C-terminal" evidence="7">
    <location>
        <begin position="382"/>
        <end position="553"/>
    </location>
</feature>
<evidence type="ECO:0000259" key="7">
    <source>
        <dbReference type="Pfam" id="PF13087"/>
    </source>
</evidence>
<name>A0AA36I3Z6_9DINO</name>
<keyword evidence="9" id="KW-1185">Reference proteome</keyword>
<dbReference type="PANTHER" id="PTHR43788">
    <property type="entry name" value="DNA2/NAM7 HELICASE FAMILY MEMBER"/>
    <property type="match status" value="1"/>
</dbReference>
<dbReference type="Gene3D" id="3.40.50.300">
    <property type="entry name" value="P-loop containing nucleotide triphosphate hydrolases"/>
    <property type="match status" value="2"/>
</dbReference>
<dbReference type="EMBL" id="CAUJNA010000668">
    <property type="protein sequence ID" value="CAJ1379901.1"/>
    <property type="molecule type" value="Genomic_DNA"/>
</dbReference>
<evidence type="ECO:0000313" key="8">
    <source>
        <dbReference type="EMBL" id="CAJ1379901.1"/>
    </source>
</evidence>
<organism evidence="8 9">
    <name type="scientific">Effrenium voratum</name>
    <dbReference type="NCBI Taxonomy" id="2562239"/>
    <lineage>
        <taxon>Eukaryota</taxon>
        <taxon>Sar</taxon>
        <taxon>Alveolata</taxon>
        <taxon>Dinophyceae</taxon>
        <taxon>Suessiales</taxon>
        <taxon>Symbiodiniaceae</taxon>
        <taxon>Effrenium</taxon>
    </lineage>
</organism>
<dbReference type="GO" id="GO:0016787">
    <property type="term" value="F:hydrolase activity"/>
    <property type="evidence" value="ECO:0007669"/>
    <property type="project" value="UniProtKB-KW"/>
</dbReference>
<dbReference type="InterPro" id="IPR027417">
    <property type="entry name" value="P-loop_NTPase"/>
</dbReference>
<evidence type="ECO:0000256" key="4">
    <source>
        <dbReference type="ARBA" id="ARBA00022806"/>
    </source>
</evidence>
<dbReference type="SUPFAM" id="SSF52540">
    <property type="entry name" value="P-loop containing nucleoside triphosphate hydrolases"/>
    <property type="match status" value="1"/>
</dbReference>
<evidence type="ECO:0000256" key="3">
    <source>
        <dbReference type="ARBA" id="ARBA00022801"/>
    </source>
</evidence>
<dbReference type="GO" id="GO:0005524">
    <property type="term" value="F:ATP binding"/>
    <property type="evidence" value="ECO:0007669"/>
    <property type="project" value="UniProtKB-KW"/>
</dbReference>
<comment type="caution">
    <text evidence="8">The sequence shown here is derived from an EMBL/GenBank/DDBJ whole genome shotgun (WGS) entry which is preliminary data.</text>
</comment>
<dbReference type="Pfam" id="PF13087">
    <property type="entry name" value="AAA_12"/>
    <property type="match status" value="1"/>
</dbReference>
<feature type="domain" description="DNA2/NAM7 helicase helicase" evidence="6">
    <location>
        <begin position="279"/>
        <end position="364"/>
    </location>
</feature>
<dbReference type="PANTHER" id="PTHR43788:SF8">
    <property type="entry name" value="DNA-BINDING PROTEIN SMUBP-2"/>
    <property type="match status" value="1"/>
</dbReference>
<proteinExistence type="inferred from homology"/>
<evidence type="ECO:0000259" key="6">
    <source>
        <dbReference type="Pfam" id="PF13086"/>
    </source>
</evidence>
<reference evidence="8" key="1">
    <citation type="submission" date="2023-08" db="EMBL/GenBank/DDBJ databases">
        <authorList>
            <person name="Chen Y."/>
            <person name="Shah S."/>
            <person name="Dougan E. K."/>
            <person name="Thang M."/>
            <person name="Chan C."/>
        </authorList>
    </citation>
    <scope>NUCLEOTIDE SEQUENCE</scope>
</reference>
<keyword evidence="5" id="KW-0067">ATP-binding</keyword>
<dbReference type="InterPro" id="IPR041679">
    <property type="entry name" value="DNA2/NAM7-like_C"/>
</dbReference>
<comment type="similarity">
    <text evidence="1">Belongs to the DNA2/NAM7 helicase family.</text>
</comment>
<keyword evidence="3" id="KW-0378">Hydrolase</keyword>